<dbReference type="EMBL" id="CP036263">
    <property type="protein sequence ID" value="QDT00321.1"/>
    <property type="molecule type" value="Genomic_DNA"/>
</dbReference>
<dbReference type="Gene3D" id="1.50.10.20">
    <property type="match status" value="1"/>
</dbReference>
<proteinExistence type="predicted"/>
<dbReference type="SUPFAM" id="SSF48239">
    <property type="entry name" value="Terpenoid cyclases/Protein prenyltransferases"/>
    <property type="match status" value="1"/>
</dbReference>
<dbReference type="Proteomes" id="UP000319852">
    <property type="component" value="Chromosome"/>
</dbReference>
<keyword evidence="2" id="KW-0732">Signal</keyword>
<evidence type="ECO:0000256" key="1">
    <source>
        <dbReference type="SAM" id="MobiDB-lite"/>
    </source>
</evidence>
<feature type="signal peptide" evidence="2">
    <location>
        <begin position="1"/>
        <end position="23"/>
    </location>
</feature>
<feature type="chain" id="PRO_5022021696" description="Squalene cyclase C-terminal domain-containing protein" evidence="2">
    <location>
        <begin position="24"/>
        <end position="423"/>
    </location>
</feature>
<dbReference type="OrthoDB" id="244237at2"/>
<name>A0A517MZK7_9BACT</name>
<reference evidence="3 4" key="1">
    <citation type="submission" date="2019-02" db="EMBL/GenBank/DDBJ databases">
        <title>Deep-cultivation of Planctomycetes and their phenomic and genomic characterization uncovers novel biology.</title>
        <authorList>
            <person name="Wiegand S."/>
            <person name="Jogler M."/>
            <person name="Boedeker C."/>
            <person name="Pinto D."/>
            <person name="Vollmers J."/>
            <person name="Rivas-Marin E."/>
            <person name="Kohn T."/>
            <person name="Peeters S.H."/>
            <person name="Heuer A."/>
            <person name="Rast P."/>
            <person name="Oberbeckmann S."/>
            <person name="Bunk B."/>
            <person name="Jeske O."/>
            <person name="Meyerdierks A."/>
            <person name="Storesund J.E."/>
            <person name="Kallscheuer N."/>
            <person name="Luecker S."/>
            <person name="Lage O.M."/>
            <person name="Pohl T."/>
            <person name="Merkel B.J."/>
            <person name="Hornburger P."/>
            <person name="Mueller R.-W."/>
            <person name="Bruemmer F."/>
            <person name="Labrenz M."/>
            <person name="Spormann A.M."/>
            <person name="Op den Camp H."/>
            <person name="Overmann J."/>
            <person name="Amann R."/>
            <person name="Jetten M.S.M."/>
            <person name="Mascher T."/>
            <person name="Medema M.H."/>
            <person name="Devos D.P."/>
            <person name="Kaster A.-K."/>
            <person name="Ovreas L."/>
            <person name="Rohde M."/>
            <person name="Galperin M.Y."/>
            <person name="Jogler C."/>
        </authorList>
    </citation>
    <scope>NUCLEOTIDE SEQUENCE [LARGE SCALE GENOMIC DNA]</scope>
    <source>
        <strain evidence="3 4">HG15A2</strain>
    </source>
</reference>
<evidence type="ECO:0008006" key="5">
    <source>
        <dbReference type="Google" id="ProtNLM"/>
    </source>
</evidence>
<accession>A0A517MZK7</accession>
<dbReference type="KEGG" id="amob:HG15A2_36570"/>
<evidence type="ECO:0000313" key="4">
    <source>
        <dbReference type="Proteomes" id="UP000319852"/>
    </source>
</evidence>
<feature type="region of interest" description="Disordered" evidence="1">
    <location>
        <begin position="38"/>
        <end position="59"/>
    </location>
</feature>
<protein>
    <recommendedName>
        <fullName evidence="5">Squalene cyclase C-terminal domain-containing protein</fullName>
    </recommendedName>
</protein>
<dbReference type="AlphaFoldDB" id="A0A517MZK7"/>
<evidence type="ECO:0000313" key="3">
    <source>
        <dbReference type="EMBL" id="QDT00321.1"/>
    </source>
</evidence>
<gene>
    <name evidence="3" type="ORF">HG15A2_36570</name>
</gene>
<sequence precursor="true">MRFQPRIVLNHSLLFIAATSAVAGSLAMAIEAKPEAEVSVEEKSDHPYPLAVQGPKPKPITAPTEDAILEGITRGVDYLLENQRKNGAWGGPQRTKSLNIYAPVPGAHLAFRMGSTSLAIGGLCEARELYTGDRRKEIEASIDRAQEWLLKDGGQLRRADGTALYNVWGHAFGTAAIVKLHERAVGDKELQAKLKELVQYQVDRLERYTFVNGGWGYYDFDIHSRVPAGSPTSFTTATCLIALKDAEKLGVKYPERLAKKGIDSILRQRLPDFSYAYGEYLRMMPRFDINRPAGSLGRSQVCNLALRMYGREEVTNEVLKTWLDRLYARNGWLSIGRKYPVPHESHFGVAGYFYYYGHYYAAMCIDELPLEERPHFQAHLANILLPLQEKDGSWWDYPLYDYHYSADTGMAISSLLRCQKSAE</sequence>
<keyword evidence="4" id="KW-1185">Reference proteome</keyword>
<dbReference type="InterPro" id="IPR008930">
    <property type="entry name" value="Terpenoid_cyclase/PrenylTrfase"/>
</dbReference>
<organism evidence="3 4">
    <name type="scientific">Adhaeretor mobilis</name>
    <dbReference type="NCBI Taxonomy" id="1930276"/>
    <lineage>
        <taxon>Bacteria</taxon>
        <taxon>Pseudomonadati</taxon>
        <taxon>Planctomycetota</taxon>
        <taxon>Planctomycetia</taxon>
        <taxon>Pirellulales</taxon>
        <taxon>Lacipirellulaceae</taxon>
        <taxon>Adhaeretor</taxon>
    </lineage>
</organism>
<dbReference type="RefSeq" id="WP_145061745.1">
    <property type="nucleotide sequence ID" value="NZ_CP036263.1"/>
</dbReference>
<evidence type="ECO:0000256" key="2">
    <source>
        <dbReference type="SAM" id="SignalP"/>
    </source>
</evidence>